<comment type="domain">
    <text evidence="15">The C-terminal domain has nuclease activity and interacts with RecD. It interacts with RecA, facilitating its loading onto ssDNA.</text>
</comment>
<evidence type="ECO:0000256" key="15">
    <source>
        <dbReference type="HAMAP-Rule" id="MF_01485"/>
    </source>
</evidence>
<comment type="catalytic activity">
    <reaction evidence="14 15">
        <text>ATP + H2O = ADP + phosphate + H(+)</text>
        <dbReference type="Rhea" id="RHEA:13065"/>
        <dbReference type="ChEBI" id="CHEBI:15377"/>
        <dbReference type="ChEBI" id="CHEBI:15378"/>
        <dbReference type="ChEBI" id="CHEBI:30616"/>
        <dbReference type="ChEBI" id="CHEBI:43474"/>
        <dbReference type="ChEBI" id="CHEBI:456216"/>
        <dbReference type="EC" id="5.6.2.4"/>
    </reaction>
</comment>
<comment type="similarity">
    <text evidence="15">Belongs to the helicase family. UvrD subfamily.</text>
</comment>
<feature type="compositionally biased region" description="Polar residues" evidence="17">
    <location>
        <begin position="821"/>
        <end position="837"/>
    </location>
</feature>
<evidence type="ECO:0000313" key="21">
    <source>
        <dbReference type="Proteomes" id="UP000749311"/>
    </source>
</evidence>
<evidence type="ECO:0000256" key="6">
    <source>
        <dbReference type="ARBA" id="ARBA00022806"/>
    </source>
</evidence>
<feature type="domain" description="UvrD-like helicase ATP-binding" evidence="18">
    <location>
        <begin position="3"/>
        <end position="327"/>
    </location>
</feature>
<evidence type="ECO:0000256" key="9">
    <source>
        <dbReference type="ARBA" id="ARBA00022842"/>
    </source>
</evidence>
<evidence type="ECO:0000313" key="20">
    <source>
        <dbReference type="EMBL" id="NIH56371.1"/>
    </source>
</evidence>
<evidence type="ECO:0000256" key="8">
    <source>
        <dbReference type="ARBA" id="ARBA00022840"/>
    </source>
</evidence>
<dbReference type="InterPro" id="IPR000212">
    <property type="entry name" value="DNA_helicase_UvrD/REP"/>
</dbReference>
<evidence type="ECO:0000256" key="17">
    <source>
        <dbReference type="SAM" id="MobiDB-lite"/>
    </source>
</evidence>
<dbReference type="EMBL" id="JAAMOZ010000001">
    <property type="protein sequence ID" value="NIH56371.1"/>
    <property type="molecule type" value="Genomic_DNA"/>
</dbReference>
<sequence>MVTDDVFRLTGPLPPERTTTVLEASAGTGKTYSIAGLVARFVADGHRLDDVLAVTFSRRATAELRDAIRGRLVSSRAAVAAVLAGGPCPGDDVDRLLADGDRATLAQRLTRLDDAAADVDAAPILTLHTFAGRMLTELGLLADHDPATRLGSDLDVLGGEVVADVYLSDEHVWGSLPWSYAQVLGRQALAHPTEVLHPPDEESAARVSFASAVRAEYDRRKRLRRVLDYDDMIGRLASALTDPVTGPPAADLLGRRFRLVLVDEFQDTDPQQWEFLRAAFHGRSTMVLIGDPKQAIYRFRGGDIETYTAAKSQAQHALRMDTNYRSDSPVVRGIEMIFGPVDLGTASTPIPLARVEADRPGSRLSHDGHELDTAVEVRALRSRGSLRVADARELVRRDVVGQVDRLLNGGYRLVEGEGSRPVRPSDIAVLVSTNAFGTAVHRALRAAGHSAVFTGEASVFGSPAAREWLVVLEALEDPSRWTIRRAGLTRLLGWTSDELADPDAGPIVELTSLVNRCSRLLTTHGIAAVFETLVAARDLYGRLLDAPDGEAMITDLRHIAELLNEAQTRQRLDATALTEHLRRAMQHAGADQDERTRRLPTDRPAVRVMTVHQAKGLQFPIVLVPQAADSRSGTSEDDVPMLGHLDGVRVLDVAPPASREERAERYWAEDLAESLRSFYVACTRAQSLLVCWWSPTQYNTPSSPLHRLLSNTQPHTPPEPGYPLCPADDLPLRPGVGLTVFDPPDPLPRRNTHAPDAPSTGVLEARTFVDRIDRDWVRTSYTGLTRDIHDEAMRPEALDDTSDMELEDVAGVAVPPLAGTPGNTGTSPASRLASSPGGTQFGSLVHQVLEQVDPASSTLDDDLAAAVAEFADQYQLEGLDRPSLVAGLRETVETPLGVLTDGRSLRDLGAINRLAELDFELPLGGQVGRSRLEDLAGLFGRWLPPGDPLRSYGEALGTSAAATTVLAGFLTGSIDVALRVPPPDGTRAQRFVILDYKTNRVPAPPDEPLTAAHYSPATMTATMIAAHYPLQALLYGVALHRYLAWRLPGYRPQTHLGGVGYLFVRGMVGHDTPLIDGMPAGVFTWLPPADMIVEASRILAGGERRG</sequence>
<comment type="caution">
    <text evidence="20">The sequence shown here is derived from an EMBL/GenBank/DDBJ whole genome shotgun (WGS) entry which is preliminary data.</text>
</comment>
<feature type="region of interest" description="Disordered" evidence="17">
    <location>
        <begin position="815"/>
        <end position="837"/>
    </location>
</feature>
<dbReference type="HAMAP" id="MF_01485">
    <property type="entry name" value="RecB"/>
    <property type="match status" value="1"/>
</dbReference>
<reference evidence="20 21" key="1">
    <citation type="submission" date="2020-02" db="EMBL/GenBank/DDBJ databases">
        <title>Sequencing the genomes of 1000 actinobacteria strains.</title>
        <authorList>
            <person name="Klenk H.-P."/>
        </authorList>
    </citation>
    <scope>NUCLEOTIDE SEQUENCE [LARGE SCALE GENOMIC DNA]</scope>
    <source>
        <strain evidence="20 21">DSM 19609</strain>
    </source>
</reference>
<evidence type="ECO:0000256" key="13">
    <source>
        <dbReference type="ARBA" id="ARBA00034617"/>
    </source>
</evidence>
<gene>
    <name evidence="15" type="primary">recB</name>
    <name evidence="20" type="ORF">FB473_001016</name>
</gene>
<keyword evidence="21" id="KW-1185">Reference proteome</keyword>
<keyword evidence="4 15" id="KW-0227">DNA damage</keyword>
<dbReference type="SUPFAM" id="SSF52540">
    <property type="entry name" value="P-loop containing nucleoside triphosphate hydrolases"/>
    <property type="match status" value="1"/>
</dbReference>
<keyword evidence="2 15" id="KW-0479">Metal-binding</keyword>
<keyword evidence="8 15" id="KW-0067">ATP-binding</keyword>
<feature type="region of interest" description="Nuclease activity, interacts with RecD and RecA" evidence="15">
    <location>
        <begin position="775"/>
        <end position="1106"/>
    </location>
</feature>
<dbReference type="Pfam" id="PF13361">
    <property type="entry name" value="UvrD_C"/>
    <property type="match status" value="1"/>
</dbReference>
<evidence type="ECO:0000256" key="3">
    <source>
        <dbReference type="ARBA" id="ARBA00022741"/>
    </source>
</evidence>
<keyword evidence="1 15" id="KW-0540">Nuclease</keyword>
<evidence type="ECO:0000256" key="4">
    <source>
        <dbReference type="ARBA" id="ARBA00022763"/>
    </source>
</evidence>
<dbReference type="Gene3D" id="3.40.50.300">
    <property type="entry name" value="P-loop containing nucleotide triphosphate hydrolases"/>
    <property type="match status" value="2"/>
</dbReference>
<keyword evidence="7 15" id="KW-0269">Exonuclease</keyword>
<keyword evidence="9 15" id="KW-0460">Magnesium</keyword>
<dbReference type="EC" id="3.1.11.5" evidence="15"/>
<keyword evidence="11 15" id="KW-0234">DNA repair</keyword>
<evidence type="ECO:0000256" key="7">
    <source>
        <dbReference type="ARBA" id="ARBA00022839"/>
    </source>
</evidence>
<comment type="cofactor">
    <cofactor evidence="15">
        <name>Mg(2+)</name>
        <dbReference type="ChEBI" id="CHEBI:18420"/>
    </cofactor>
    <text evidence="15">Binds 1 Mg(2+) ion per subunit.</text>
</comment>
<comment type="miscellaneous">
    <text evidence="15">In the RecBCD complex, RecB has a slow 3'-5' helicase, an exonuclease activity and loads RecA onto ssDNA, RecD has a fast 5'-3' helicase activity, while RecC stimulates the ATPase and processivity of the RecB helicase and contributes to recognition of the Chi site.</text>
</comment>
<dbReference type="Proteomes" id="UP000749311">
    <property type="component" value="Unassembled WGS sequence"/>
</dbReference>
<dbReference type="PANTHER" id="PTHR11070:SF23">
    <property type="entry name" value="RECBCD ENZYME SUBUNIT RECB"/>
    <property type="match status" value="1"/>
</dbReference>
<dbReference type="Pfam" id="PF12705">
    <property type="entry name" value="PDDEXK_1"/>
    <property type="match status" value="1"/>
</dbReference>
<keyword evidence="6 15" id="KW-0347">Helicase</keyword>
<comment type="domain">
    <text evidence="15">The N-terminal DNA-binding domain is a ssDNA-dependent ATPase and has ATP-dependent 3'-5' helicase function. This domain interacts with RecC.</text>
</comment>
<evidence type="ECO:0000256" key="14">
    <source>
        <dbReference type="ARBA" id="ARBA00048988"/>
    </source>
</evidence>
<dbReference type="InterPro" id="IPR011604">
    <property type="entry name" value="PDDEXK-like_dom_sf"/>
</dbReference>
<evidence type="ECO:0000256" key="11">
    <source>
        <dbReference type="ARBA" id="ARBA00023204"/>
    </source>
</evidence>
<evidence type="ECO:0000256" key="16">
    <source>
        <dbReference type="PROSITE-ProRule" id="PRU00560"/>
    </source>
</evidence>
<dbReference type="PANTHER" id="PTHR11070">
    <property type="entry name" value="UVRD / RECB / PCRA DNA HELICASE FAMILY MEMBER"/>
    <property type="match status" value="1"/>
</dbReference>
<organism evidence="20 21">
    <name type="scientific">Brooklawnia cerclae</name>
    <dbReference type="NCBI Taxonomy" id="349934"/>
    <lineage>
        <taxon>Bacteria</taxon>
        <taxon>Bacillati</taxon>
        <taxon>Actinomycetota</taxon>
        <taxon>Actinomycetes</taxon>
        <taxon>Propionibacteriales</taxon>
        <taxon>Propionibacteriaceae</taxon>
        <taxon>Brooklawnia</taxon>
    </lineage>
</organism>
<feature type="binding site" evidence="15">
    <location>
        <position position="846"/>
    </location>
    <ligand>
        <name>Mg(2+)</name>
        <dbReference type="ChEBI" id="CHEBI:18420"/>
    </ligand>
</feature>
<evidence type="ECO:0000256" key="1">
    <source>
        <dbReference type="ARBA" id="ARBA00022722"/>
    </source>
</evidence>
<dbReference type="CDD" id="cd22352">
    <property type="entry name" value="RecB_C-like"/>
    <property type="match status" value="1"/>
</dbReference>
<feature type="binding site" evidence="15">
    <location>
        <position position="975"/>
    </location>
    <ligand>
        <name>Mg(2+)</name>
        <dbReference type="ChEBI" id="CHEBI:18420"/>
    </ligand>
</feature>
<protein>
    <recommendedName>
        <fullName evidence="15">RecBCD enzyme subunit RecB</fullName>
        <ecNumber evidence="15">3.1.11.5</ecNumber>
        <ecNumber evidence="15">5.6.2.4</ecNumber>
    </recommendedName>
    <alternativeName>
        <fullName evidence="15">DNA 3'-5' helicase subunit RecB</fullName>
    </alternativeName>
    <alternativeName>
        <fullName evidence="15">Exonuclease V subunit RecB</fullName>
        <shortName evidence="15">ExoV subunit RecB</shortName>
    </alternativeName>
    <alternativeName>
        <fullName evidence="15">Helicase/nuclease RecBCD subunit RecB</fullName>
    </alternativeName>
</protein>
<dbReference type="InterPro" id="IPR038726">
    <property type="entry name" value="PDDEXK_AddAB-type"/>
</dbReference>
<feature type="region of interest" description="DNA-binding and helicase activity, interacts with RecC" evidence="15">
    <location>
        <begin position="1"/>
        <end position="754"/>
    </location>
</feature>
<evidence type="ECO:0000256" key="10">
    <source>
        <dbReference type="ARBA" id="ARBA00023125"/>
    </source>
</evidence>
<dbReference type="InterPro" id="IPR011335">
    <property type="entry name" value="Restrct_endonuc-II-like"/>
</dbReference>
<dbReference type="InterPro" id="IPR014017">
    <property type="entry name" value="DNA_helicase_UvrD-like_C"/>
</dbReference>
<comment type="catalytic activity">
    <reaction evidence="13 15">
        <text>Couples ATP hydrolysis with the unwinding of duplex DNA by translocating in the 3'-5' direction.</text>
        <dbReference type="EC" id="5.6.2.4"/>
    </reaction>
</comment>
<evidence type="ECO:0000256" key="5">
    <source>
        <dbReference type="ARBA" id="ARBA00022801"/>
    </source>
</evidence>
<keyword evidence="5 15" id="KW-0378">Hydrolase</keyword>
<evidence type="ECO:0000259" key="19">
    <source>
        <dbReference type="PROSITE" id="PS51217"/>
    </source>
</evidence>
<proteinExistence type="inferred from homology"/>
<comment type="subunit">
    <text evidence="15">Heterotrimer of RecB, RecC and RecD. All subunits contribute to DNA-binding. Interacts with RecA.</text>
</comment>
<dbReference type="GO" id="GO:0008854">
    <property type="term" value="F:exodeoxyribonuclease V activity"/>
    <property type="evidence" value="ECO:0007669"/>
    <property type="project" value="UniProtKB-EC"/>
</dbReference>
<evidence type="ECO:0000256" key="2">
    <source>
        <dbReference type="ARBA" id="ARBA00022723"/>
    </source>
</evidence>
<dbReference type="InterPro" id="IPR027417">
    <property type="entry name" value="P-loop_NTPase"/>
</dbReference>
<accession>A0ABX0SEI8</accession>
<evidence type="ECO:0000259" key="18">
    <source>
        <dbReference type="PROSITE" id="PS51198"/>
    </source>
</evidence>
<feature type="binding site" evidence="16">
    <location>
        <begin position="24"/>
        <end position="31"/>
    </location>
    <ligand>
        <name>ATP</name>
        <dbReference type="ChEBI" id="CHEBI:30616"/>
    </ligand>
</feature>
<evidence type="ECO:0000256" key="12">
    <source>
        <dbReference type="ARBA" id="ARBA00023235"/>
    </source>
</evidence>
<dbReference type="RefSeq" id="WP_167165384.1">
    <property type="nucleotide sequence ID" value="NZ_BAAAOO010000002.1"/>
</dbReference>
<dbReference type="PROSITE" id="PS51217">
    <property type="entry name" value="UVRD_HELICASE_CTER"/>
    <property type="match status" value="1"/>
</dbReference>
<keyword evidence="12 15" id="KW-0413">Isomerase</keyword>
<comment type="function">
    <text evidence="15">A helicase/nuclease that prepares dsDNA breaks (DSB) for recombinational DNA repair. Binds to DSBs and unwinds DNA via a highly rapid and processive ATP-dependent bidirectional helicase activity. Unwinds dsDNA until it encounters a Chi (crossover hotspot instigator) sequence from the 3' direction. Cuts ssDNA a few nucleotides 3' to the Chi site. The properties and activities of the enzyme are changed at Chi. The Chi-altered holoenzyme produces a long 3'-ssDNA overhang and facilitates RecA-binding to the ssDNA for homologous DNA recombination and repair. Holoenzyme degrades any linearized DNA that is unable to undergo homologous recombination. In the holoenzyme this subunit contributes ATPase, 3'-5' helicase, exonuclease activity and loads RecA onto ssDNA.</text>
</comment>
<dbReference type="InterPro" id="IPR014016">
    <property type="entry name" value="UvrD-like_ATP-bd"/>
</dbReference>
<dbReference type="InterPro" id="IPR004586">
    <property type="entry name" value="RecB"/>
</dbReference>
<dbReference type="EC" id="5.6.2.4" evidence="15"/>
<name>A0ABX0SEI8_9ACTN</name>
<dbReference type="Gene3D" id="1.10.486.10">
    <property type="entry name" value="PCRA, domain 4"/>
    <property type="match status" value="1"/>
</dbReference>
<keyword evidence="10 15" id="KW-0238">DNA-binding</keyword>
<dbReference type="PROSITE" id="PS51198">
    <property type="entry name" value="UVRD_HELICASE_ATP_BIND"/>
    <property type="match status" value="1"/>
</dbReference>
<dbReference type="Gene3D" id="3.90.320.10">
    <property type="match status" value="1"/>
</dbReference>
<feature type="active site" description="For nuclease activity" evidence="15">
    <location>
        <position position="995"/>
    </location>
</feature>
<feature type="domain" description="UvrD-like helicase C-terminal" evidence="19">
    <location>
        <begin position="340"/>
        <end position="616"/>
    </location>
</feature>
<feature type="binding site" evidence="15">
    <location>
        <position position="995"/>
    </location>
    <ligand>
        <name>Mg(2+)</name>
        <dbReference type="ChEBI" id="CHEBI:18420"/>
    </ligand>
</feature>
<dbReference type="SUPFAM" id="SSF52980">
    <property type="entry name" value="Restriction endonuclease-like"/>
    <property type="match status" value="1"/>
</dbReference>
<comment type="catalytic activity">
    <reaction evidence="15">
        <text>Exonucleolytic cleavage (in the presence of ATP) in either 5'- to 3'- or 3'- to 5'-direction to yield 5'-phosphooligonucleotides.</text>
        <dbReference type="EC" id="3.1.11.5"/>
    </reaction>
</comment>
<keyword evidence="3 15" id="KW-0547">Nucleotide-binding</keyword>
<dbReference type="Pfam" id="PF00580">
    <property type="entry name" value="UvrD-helicase"/>
    <property type="match status" value="1"/>
</dbReference>